<gene>
    <name evidence="1" type="ORF">HUE56_19725</name>
</gene>
<accession>A0A6N1AL77</accession>
<organism evidence="1 2">
    <name type="scientific">Azospirillum oryzae</name>
    <dbReference type="NCBI Taxonomy" id="286727"/>
    <lineage>
        <taxon>Bacteria</taxon>
        <taxon>Pseudomonadati</taxon>
        <taxon>Pseudomonadota</taxon>
        <taxon>Alphaproteobacteria</taxon>
        <taxon>Rhodospirillales</taxon>
        <taxon>Azospirillaceae</taxon>
        <taxon>Azospirillum</taxon>
    </lineage>
</organism>
<evidence type="ECO:0000313" key="2">
    <source>
        <dbReference type="Proteomes" id="UP000509702"/>
    </source>
</evidence>
<protein>
    <recommendedName>
        <fullName evidence="3">Lipoprotein</fullName>
    </recommendedName>
</protein>
<proteinExistence type="predicted"/>
<dbReference type="AlphaFoldDB" id="A0A6N1AL77"/>
<dbReference type="Proteomes" id="UP000509702">
    <property type="component" value="Chromosome"/>
</dbReference>
<dbReference type="PROSITE" id="PS51257">
    <property type="entry name" value="PROKAR_LIPOPROTEIN"/>
    <property type="match status" value="1"/>
</dbReference>
<sequence>MTTRFIVLGCLLAVGMAGCGPRFETTTTYFSPVSEAGKLCVAQCKQAQSICDSARELALQTCRAEGLTRAHADYRAYLKLLPKDFNKKKMKTLSDFEREISCSSSLSCGSDYDGCFKSCGGRIEQQTYCVSDCKLMKPPQPDGVAVGPKRAL</sequence>
<dbReference type="RefSeq" id="WP_149197387.1">
    <property type="nucleotide sequence ID" value="NZ_BSOV01000019.1"/>
</dbReference>
<name>A0A6N1AL77_9PROT</name>
<keyword evidence="2" id="KW-1185">Reference proteome</keyword>
<dbReference type="OrthoDB" id="7303705at2"/>
<reference evidence="1 2" key="1">
    <citation type="submission" date="2020-06" db="EMBL/GenBank/DDBJ databases">
        <title>Complete genome of Azosprillum oryzae KACC14407.</title>
        <authorList>
            <person name="Kim M."/>
            <person name="Park Y.-J."/>
            <person name="Shin J.-H."/>
        </authorList>
    </citation>
    <scope>NUCLEOTIDE SEQUENCE [LARGE SCALE GENOMIC DNA]</scope>
    <source>
        <strain evidence="1 2">KACC 14407</strain>
    </source>
</reference>
<evidence type="ECO:0000313" key="1">
    <source>
        <dbReference type="EMBL" id="QKS52595.1"/>
    </source>
</evidence>
<dbReference type="EMBL" id="CP054619">
    <property type="protein sequence ID" value="QKS52595.1"/>
    <property type="molecule type" value="Genomic_DNA"/>
</dbReference>
<evidence type="ECO:0008006" key="3">
    <source>
        <dbReference type="Google" id="ProtNLM"/>
    </source>
</evidence>
<dbReference type="KEGG" id="aoz:HUE56_19725"/>